<sequence>MMGYMFCKKNPDGTFNLGGTWADPYIYLEDPMDTLNIQHLEVQSGLIKPIMWAQNGRYGWISKEQVLNMIRRQEDLAKQQKGYAKDKPVKLVFHWDDVVELDPYTVKAIRKISQ</sequence>
<name>A0A0F8Y5Z4_9ZZZZ</name>
<protein>
    <submittedName>
        <fullName evidence="1">Uncharacterized protein</fullName>
    </submittedName>
</protein>
<dbReference type="AlphaFoldDB" id="A0A0F8Y5Z4"/>
<gene>
    <name evidence="1" type="ORF">LCGC14_3133590</name>
</gene>
<organism evidence="1">
    <name type="scientific">marine sediment metagenome</name>
    <dbReference type="NCBI Taxonomy" id="412755"/>
    <lineage>
        <taxon>unclassified sequences</taxon>
        <taxon>metagenomes</taxon>
        <taxon>ecological metagenomes</taxon>
    </lineage>
</organism>
<comment type="caution">
    <text evidence="1">The sequence shown here is derived from an EMBL/GenBank/DDBJ whole genome shotgun (WGS) entry which is preliminary data.</text>
</comment>
<proteinExistence type="predicted"/>
<dbReference type="EMBL" id="LAZR01068464">
    <property type="protein sequence ID" value="KKK49584.1"/>
    <property type="molecule type" value="Genomic_DNA"/>
</dbReference>
<evidence type="ECO:0000313" key="1">
    <source>
        <dbReference type="EMBL" id="KKK49584.1"/>
    </source>
</evidence>
<reference evidence="1" key="1">
    <citation type="journal article" date="2015" name="Nature">
        <title>Complex archaea that bridge the gap between prokaryotes and eukaryotes.</title>
        <authorList>
            <person name="Spang A."/>
            <person name="Saw J.H."/>
            <person name="Jorgensen S.L."/>
            <person name="Zaremba-Niedzwiedzka K."/>
            <person name="Martijn J."/>
            <person name="Lind A.E."/>
            <person name="van Eijk R."/>
            <person name="Schleper C."/>
            <person name="Guy L."/>
            <person name="Ettema T.J."/>
        </authorList>
    </citation>
    <scope>NUCLEOTIDE SEQUENCE</scope>
</reference>
<accession>A0A0F8Y5Z4</accession>